<accession>A0ACB9F4Y7</accession>
<keyword evidence="2" id="KW-1185">Reference proteome</keyword>
<sequence>MGIGGVDMVDDVGTMESDLGYQGFDVPKRHFLALLVTYLHRVYMKVEYLFIEDDCSSVLAPKLNNDPSWRQKFTKRRIDNRHSKPPATGSTLQLGNEQQMVFMNALQRFTKTQQSVSSNPKLAKVCAISPTQDLRVRLLVHHDVVRCNIKCINYLI</sequence>
<name>A0ACB9F4Y7_CICIN</name>
<dbReference type="Proteomes" id="UP001055811">
    <property type="component" value="Linkage Group LG03"/>
</dbReference>
<evidence type="ECO:0000313" key="1">
    <source>
        <dbReference type="EMBL" id="KAI3766011.1"/>
    </source>
</evidence>
<reference evidence="2" key="1">
    <citation type="journal article" date="2022" name="Mol. Ecol. Resour.">
        <title>The genomes of chicory, endive, great burdock and yacon provide insights into Asteraceae palaeo-polyploidization history and plant inulin production.</title>
        <authorList>
            <person name="Fan W."/>
            <person name="Wang S."/>
            <person name="Wang H."/>
            <person name="Wang A."/>
            <person name="Jiang F."/>
            <person name="Liu H."/>
            <person name="Zhao H."/>
            <person name="Xu D."/>
            <person name="Zhang Y."/>
        </authorList>
    </citation>
    <scope>NUCLEOTIDE SEQUENCE [LARGE SCALE GENOMIC DNA]</scope>
    <source>
        <strain evidence="2">cv. Punajuju</strain>
    </source>
</reference>
<organism evidence="1 2">
    <name type="scientific">Cichorium intybus</name>
    <name type="common">Chicory</name>
    <dbReference type="NCBI Taxonomy" id="13427"/>
    <lineage>
        <taxon>Eukaryota</taxon>
        <taxon>Viridiplantae</taxon>
        <taxon>Streptophyta</taxon>
        <taxon>Embryophyta</taxon>
        <taxon>Tracheophyta</taxon>
        <taxon>Spermatophyta</taxon>
        <taxon>Magnoliopsida</taxon>
        <taxon>eudicotyledons</taxon>
        <taxon>Gunneridae</taxon>
        <taxon>Pentapetalae</taxon>
        <taxon>asterids</taxon>
        <taxon>campanulids</taxon>
        <taxon>Asterales</taxon>
        <taxon>Asteraceae</taxon>
        <taxon>Cichorioideae</taxon>
        <taxon>Cichorieae</taxon>
        <taxon>Cichoriinae</taxon>
        <taxon>Cichorium</taxon>
    </lineage>
</organism>
<dbReference type="EMBL" id="CM042011">
    <property type="protein sequence ID" value="KAI3766011.1"/>
    <property type="molecule type" value="Genomic_DNA"/>
</dbReference>
<protein>
    <submittedName>
        <fullName evidence="1">Uncharacterized protein</fullName>
    </submittedName>
</protein>
<reference evidence="1 2" key="2">
    <citation type="journal article" date="2022" name="Mol. Ecol. Resour.">
        <title>The genomes of chicory, endive, great burdock and yacon provide insights into Asteraceae paleo-polyploidization history and plant inulin production.</title>
        <authorList>
            <person name="Fan W."/>
            <person name="Wang S."/>
            <person name="Wang H."/>
            <person name="Wang A."/>
            <person name="Jiang F."/>
            <person name="Liu H."/>
            <person name="Zhao H."/>
            <person name="Xu D."/>
            <person name="Zhang Y."/>
        </authorList>
    </citation>
    <scope>NUCLEOTIDE SEQUENCE [LARGE SCALE GENOMIC DNA]</scope>
    <source>
        <strain evidence="2">cv. Punajuju</strain>
        <tissue evidence="1">Leaves</tissue>
    </source>
</reference>
<comment type="caution">
    <text evidence="1">The sequence shown here is derived from an EMBL/GenBank/DDBJ whole genome shotgun (WGS) entry which is preliminary data.</text>
</comment>
<gene>
    <name evidence="1" type="ORF">L2E82_16059</name>
</gene>
<evidence type="ECO:0000313" key="2">
    <source>
        <dbReference type="Proteomes" id="UP001055811"/>
    </source>
</evidence>
<proteinExistence type="predicted"/>